<dbReference type="OMA" id="APIDINI"/>
<organism evidence="5 6">
    <name type="scientific">Blomia tropicalis</name>
    <name type="common">Mite</name>
    <dbReference type="NCBI Taxonomy" id="40697"/>
    <lineage>
        <taxon>Eukaryota</taxon>
        <taxon>Metazoa</taxon>
        <taxon>Ecdysozoa</taxon>
        <taxon>Arthropoda</taxon>
        <taxon>Chelicerata</taxon>
        <taxon>Arachnida</taxon>
        <taxon>Acari</taxon>
        <taxon>Acariformes</taxon>
        <taxon>Sarcoptiformes</taxon>
        <taxon>Astigmata</taxon>
        <taxon>Glycyphagoidea</taxon>
        <taxon>Echimyopodidae</taxon>
        <taxon>Blomia</taxon>
    </lineage>
</organism>
<feature type="non-terminal residue" evidence="5">
    <location>
        <position position="429"/>
    </location>
</feature>
<dbReference type="SUPFAM" id="SSF48726">
    <property type="entry name" value="Immunoglobulin"/>
    <property type="match status" value="2"/>
</dbReference>
<keyword evidence="6" id="KW-1185">Reference proteome</keyword>
<feature type="non-terminal residue" evidence="5">
    <location>
        <position position="1"/>
    </location>
</feature>
<dbReference type="InterPro" id="IPR003599">
    <property type="entry name" value="Ig_sub"/>
</dbReference>
<sequence>PPTFQEKPSDVSIGLGQSRMIQCRATSSYTIPEIRWNRILTNVNSAGLVFGKDARREHIATGEQLHLADVREQDAGVYECVADSHSDLTISHTFTVTVNVPASFETKTDLYEVKRGETAKLVCEVNGAKPVTIKWYRQNGRTGKFEEIDLDLVPESFTYPRYTALEKNFDQTNQSGGKGHHLHGINRHYVNNNRTLFELHINSVNSMDNGRYECVARNGYGEDHRRLDLFVQDVPGPVRQLHVNTIWSREVLITWLSPEMIGNSPIIQYVIQYWKEVRLVNQTQSTDNDRSFSGGQRLHEIEMSPTETQSTIKNLKPGTTYVIRVIAVNGFGRGPASSSVRVITQEEAPDAAPIDINIEPMGTTALRVRWKAPQKNHWNGQLRGYYLGYRLIANNVDNIGNNDLIENNSADSVNNEILHQYAYKEAKFN</sequence>
<dbReference type="InterPro" id="IPR003961">
    <property type="entry name" value="FN3_dom"/>
</dbReference>
<evidence type="ECO:0000313" key="6">
    <source>
        <dbReference type="Proteomes" id="UP001142055"/>
    </source>
</evidence>
<feature type="domain" description="Fibronectin type-III" evidence="4">
    <location>
        <begin position="234"/>
        <end position="347"/>
    </location>
</feature>
<dbReference type="SMART" id="SM00408">
    <property type="entry name" value="IGc2"/>
    <property type="match status" value="2"/>
</dbReference>
<feature type="domain" description="Ig-like" evidence="3">
    <location>
        <begin position="2"/>
        <end position="97"/>
    </location>
</feature>
<dbReference type="InterPro" id="IPR013783">
    <property type="entry name" value="Ig-like_fold"/>
</dbReference>
<dbReference type="PROSITE" id="PS50835">
    <property type="entry name" value="IG_LIKE"/>
    <property type="match status" value="2"/>
</dbReference>
<dbReference type="Pfam" id="PF00041">
    <property type="entry name" value="fn3"/>
    <property type="match status" value="1"/>
</dbReference>
<dbReference type="AlphaFoldDB" id="A0A9Q0MEU7"/>
<evidence type="ECO:0000256" key="2">
    <source>
        <dbReference type="ARBA" id="ARBA00023157"/>
    </source>
</evidence>
<dbReference type="InterPro" id="IPR036116">
    <property type="entry name" value="FN3_sf"/>
</dbReference>
<dbReference type="PROSITE" id="PS50853">
    <property type="entry name" value="FN3"/>
    <property type="match status" value="1"/>
</dbReference>
<evidence type="ECO:0000313" key="5">
    <source>
        <dbReference type="EMBL" id="KAJ6223182.1"/>
    </source>
</evidence>
<dbReference type="PANTHER" id="PTHR44170:SF56">
    <property type="entry name" value="FIBRONECTIN TYPE-III DOMAIN-CONTAINING PROTEIN"/>
    <property type="match status" value="1"/>
</dbReference>
<keyword evidence="2" id="KW-1015">Disulfide bond</keyword>
<name>A0A9Q0MEU7_BLOTA</name>
<dbReference type="PRINTS" id="PR00014">
    <property type="entry name" value="FNTYPEIII"/>
</dbReference>
<dbReference type="Proteomes" id="UP001142055">
    <property type="component" value="Chromosome 1"/>
</dbReference>
<reference evidence="5" key="1">
    <citation type="submission" date="2022-12" db="EMBL/GenBank/DDBJ databases">
        <title>Genome assemblies of Blomia tropicalis.</title>
        <authorList>
            <person name="Cui Y."/>
        </authorList>
    </citation>
    <scope>NUCLEOTIDE SEQUENCE</scope>
    <source>
        <tissue evidence="5">Adult mites</tissue>
    </source>
</reference>
<evidence type="ECO:0000259" key="3">
    <source>
        <dbReference type="PROSITE" id="PS50835"/>
    </source>
</evidence>
<accession>A0A9Q0MEU7</accession>
<dbReference type="PANTHER" id="PTHR44170">
    <property type="entry name" value="PROTEIN SIDEKICK"/>
    <property type="match status" value="1"/>
</dbReference>
<dbReference type="InterPro" id="IPR007110">
    <property type="entry name" value="Ig-like_dom"/>
</dbReference>
<comment type="caution">
    <text evidence="5">The sequence shown here is derived from an EMBL/GenBank/DDBJ whole genome shotgun (WGS) entry which is preliminary data.</text>
</comment>
<dbReference type="Gene3D" id="2.60.40.10">
    <property type="entry name" value="Immunoglobulins"/>
    <property type="match status" value="4"/>
</dbReference>
<dbReference type="EMBL" id="JAPWDV010000001">
    <property type="protein sequence ID" value="KAJ6223182.1"/>
    <property type="molecule type" value="Genomic_DNA"/>
</dbReference>
<keyword evidence="1" id="KW-0677">Repeat</keyword>
<proteinExistence type="predicted"/>
<feature type="domain" description="Ig-like" evidence="3">
    <location>
        <begin position="101"/>
        <end position="228"/>
    </location>
</feature>
<dbReference type="SMART" id="SM00060">
    <property type="entry name" value="FN3"/>
    <property type="match status" value="1"/>
</dbReference>
<dbReference type="CDD" id="cd00063">
    <property type="entry name" value="FN3"/>
    <property type="match status" value="1"/>
</dbReference>
<dbReference type="InterPro" id="IPR036179">
    <property type="entry name" value="Ig-like_dom_sf"/>
</dbReference>
<dbReference type="SUPFAM" id="SSF49265">
    <property type="entry name" value="Fibronectin type III"/>
    <property type="match status" value="1"/>
</dbReference>
<gene>
    <name evidence="5" type="ORF">RDWZM_001727</name>
</gene>
<dbReference type="GO" id="GO:0098609">
    <property type="term" value="P:cell-cell adhesion"/>
    <property type="evidence" value="ECO:0007669"/>
    <property type="project" value="TreeGrafter"/>
</dbReference>
<dbReference type="InterPro" id="IPR003598">
    <property type="entry name" value="Ig_sub2"/>
</dbReference>
<evidence type="ECO:0000259" key="4">
    <source>
        <dbReference type="PROSITE" id="PS50853"/>
    </source>
</evidence>
<dbReference type="SMART" id="SM00409">
    <property type="entry name" value="IG"/>
    <property type="match status" value="2"/>
</dbReference>
<evidence type="ECO:0008006" key="7">
    <source>
        <dbReference type="Google" id="ProtNLM"/>
    </source>
</evidence>
<protein>
    <recommendedName>
        <fullName evidence="7">Dscam</fullName>
    </recommendedName>
</protein>
<dbReference type="Pfam" id="PF13927">
    <property type="entry name" value="Ig_3"/>
    <property type="match status" value="2"/>
</dbReference>
<evidence type="ECO:0000256" key="1">
    <source>
        <dbReference type="ARBA" id="ARBA00022737"/>
    </source>
</evidence>